<protein>
    <submittedName>
        <fullName evidence="2">Uncharacterized protein</fullName>
    </submittedName>
</protein>
<name>A0A6F8SPS8_9ACTN</name>
<evidence type="ECO:0000313" key="2">
    <source>
        <dbReference type="EMBL" id="BCA89560.1"/>
    </source>
</evidence>
<keyword evidence="3" id="KW-1185">Reference proteome</keyword>
<evidence type="ECO:0000256" key="1">
    <source>
        <dbReference type="SAM" id="MobiDB-lite"/>
    </source>
</evidence>
<reference evidence="3" key="2">
    <citation type="submission" date="2020-03" db="EMBL/GenBank/DDBJ databases">
        <title>Complete Genome Sequence of Adlercreutzia sp. strain 8CFCBH1 Producing Equol, Isolated from Healthy Japanese Feces.</title>
        <authorList>
            <person name="Ogata Y."/>
            <person name="Sakamoto M."/>
            <person name="Ohkuma M."/>
            <person name="Hattori M."/>
            <person name="Suda W."/>
        </authorList>
    </citation>
    <scope>NUCLEOTIDE SEQUENCE [LARGE SCALE GENOMIC DNA]</scope>
    <source>
        <strain evidence="3">8CFCBH1</strain>
    </source>
</reference>
<proteinExistence type="predicted"/>
<dbReference type="EMBL" id="AP022829">
    <property type="protein sequence ID" value="BCA89560.1"/>
    <property type="molecule type" value="Genomic_DNA"/>
</dbReference>
<evidence type="ECO:0000313" key="3">
    <source>
        <dbReference type="Proteomes" id="UP000501727"/>
    </source>
</evidence>
<reference evidence="3" key="1">
    <citation type="journal article" date="2020" name="Microbiol. Resour. Announc.">
        <title>Complete Genome Sequence of Adlercreutzia sp. Strain 8CFCBH1, a Potent Producer of Equol, Isolated from Healthy Japanese Feces.</title>
        <authorList>
            <person name="Ogata Y."/>
            <person name="Sakamoto M."/>
            <person name="Ohkuma M."/>
            <person name="Hattori M."/>
            <person name="Suda W."/>
        </authorList>
    </citation>
    <scope>NUCLEOTIDE SEQUENCE [LARGE SCALE GENOMIC DNA]</scope>
    <source>
        <strain evidence="3">8CFCBH1</strain>
    </source>
</reference>
<dbReference type="Proteomes" id="UP000501727">
    <property type="component" value="Chromosome"/>
</dbReference>
<dbReference type="KEGG" id="ahat:ADCFC_21790"/>
<dbReference type="AlphaFoldDB" id="A0A6F8SPS8"/>
<accession>A0A6F8SPS8</accession>
<organism evidence="2 3">
    <name type="scientific">Adlercreutzia hattorii</name>
    <dbReference type="NCBI Taxonomy" id="2707299"/>
    <lineage>
        <taxon>Bacteria</taxon>
        <taxon>Bacillati</taxon>
        <taxon>Actinomycetota</taxon>
        <taxon>Coriobacteriia</taxon>
        <taxon>Eggerthellales</taxon>
        <taxon>Eggerthellaceae</taxon>
        <taxon>Adlercreutzia</taxon>
    </lineage>
</organism>
<gene>
    <name evidence="2" type="ORF">ADCFC_20570</name>
</gene>
<feature type="region of interest" description="Disordered" evidence="1">
    <location>
        <begin position="17"/>
        <end position="45"/>
    </location>
</feature>
<sequence length="62" mass="6934">MAQARSVMAVSLGDEWAGWDDSLDGPSRRGRGKVPGRGFPPAGEQRYRFSITLGMPWENRLR</sequence>